<gene>
    <name evidence="5" type="primary">Ervk9_4</name>
    <name evidence="5" type="ORF">PROATE_R04918</name>
</gene>
<evidence type="ECO:0000259" key="4">
    <source>
        <dbReference type="PROSITE" id="PS50175"/>
    </source>
</evidence>
<sequence>SGSAGEDVATAIDYTIVDTKVHCIPSVLNGPLGAGLCALILGRSSTSLKGVFVLPGVIDAGFTGNIGIMVQTCAPPINIPKGSKIAQLVPFESKVPRAGKEVRGKHAWGSTGQPKILFTIDILKHKPETQVTLKGPGNQVVTLSMLIDTGADVSII</sequence>
<dbReference type="GO" id="GO:0006508">
    <property type="term" value="P:proteolysis"/>
    <property type="evidence" value="ECO:0007669"/>
    <property type="project" value="UniProtKB-KW"/>
</dbReference>
<keyword evidence="2" id="KW-0064">Aspartyl protease</keyword>
<evidence type="ECO:0000313" key="5">
    <source>
        <dbReference type="EMBL" id="NWS50814.1"/>
    </source>
</evidence>
<dbReference type="SUPFAM" id="SSF51283">
    <property type="entry name" value="dUTPase-like"/>
    <property type="match status" value="1"/>
</dbReference>
<protein>
    <submittedName>
        <fullName evidence="5">POK9 protein</fullName>
    </submittedName>
</protein>
<dbReference type="Gene3D" id="2.70.40.10">
    <property type="match status" value="1"/>
</dbReference>
<dbReference type="PANTHER" id="PTHR19422:SF123">
    <property type="entry name" value="RT1 CLASS I, LOCUS CE15"/>
    <property type="match status" value="1"/>
</dbReference>
<reference evidence="5 6" key="1">
    <citation type="submission" date="2019-09" db="EMBL/GenBank/DDBJ databases">
        <title>Bird 10,000 Genomes (B10K) Project - Family phase.</title>
        <authorList>
            <person name="Zhang G."/>
        </authorList>
    </citation>
    <scope>NUCLEOTIDE SEQUENCE [LARGE SCALE GENOMIC DNA]</scope>
    <source>
        <strain evidence="5">B10K-DU-017-47</strain>
    </source>
</reference>
<name>A0A7K5G1H5_PROAR</name>
<evidence type="ECO:0000256" key="1">
    <source>
        <dbReference type="ARBA" id="ARBA00022670"/>
    </source>
</evidence>
<dbReference type="Proteomes" id="UP000562415">
    <property type="component" value="Unassembled WGS sequence"/>
</dbReference>
<dbReference type="EMBL" id="VYZH01010969">
    <property type="protein sequence ID" value="NWS50814.1"/>
    <property type="molecule type" value="Genomic_DNA"/>
</dbReference>
<organism evidence="5 6">
    <name type="scientific">Probosciger aterrimus</name>
    <name type="common">Palm cockatoo</name>
    <dbReference type="NCBI Taxonomy" id="141839"/>
    <lineage>
        <taxon>Eukaryota</taxon>
        <taxon>Metazoa</taxon>
        <taxon>Chordata</taxon>
        <taxon>Craniata</taxon>
        <taxon>Vertebrata</taxon>
        <taxon>Euteleostomi</taxon>
        <taxon>Archelosauria</taxon>
        <taxon>Archosauria</taxon>
        <taxon>Dinosauria</taxon>
        <taxon>Saurischia</taxon>
        <taxon>Theropoda</taxon>
        <taxon>Coelurosauria</taxon>
        <taxon>Aves</taxon>
        <taxon>Neognathae</taxon>
        <taxon>Neoaves</taxon>
        <taxon>Telluraves</taxon>
        <taxon>Australaves</taxon>
        <taxon>Psittaciformes</taxon>
        <taxon>Cacatuidae</taxon>
        <taxon>Probosciger</taxon>
    </lineage>
</organism>
<evidence type="ECO:0000256" key="3">
    <source>
        <dbReference type="ARBA" id="ARBA00022801"/>
    </source>
</evidence>
<dbReference type="InterPro" id="IPR051592">
    <property type="entry name" value="HERV-K_Pro_peptidase_A2"/>
</dbReference>
<feature type="non-terminal residue" evidence="5">
    <location>
        <position position="1"/>
    </location>
</feature>
<keyword evidence="3" id="KW-0378">Hydrolase</keyword>
<dbReference type="PANTHER" id="PTHR19422">
    <property type="entry name" value="GAG RETROVIRAL POLYPROTEIN"/>
    <property type="match status" value="1"/>
</dbReference>
<dbReference type="InterPro" id="IPR001995">
    <property type="entry name" value="Peptidase_A2_cat"/>
</dbReference>
<keyword evidence="6" id="KW-1185">Reference proteome</keyword>
<dbReference type="OrthoDB" id="9900537at2759"/>
<feature type="non-terminal residue" evidence="5">
    <location>
        <position position="156"/>
    </location>
</feature>
<dbReference type="GO" id="GO:0004190">
    <property type="term" value="F:aspartic-type endopeptidase activity"/>
    <property type="evidence" value="ECO:0007669"/>
    <property type="project" value="UniProtKB-KW"/>
</dbReference>
<accession>A0A7K5G1H5</accession>
<dbReference type="InterPro" id="IPR036157">
    <property type="entry name" value="dUTPase-like_sf"/>
</dbReference>
<keyword evidence="1" id="KW-0645">Protease</keyword>
<dbReference type="InterPro" id="IPR029054">
    <property type="entry name" value="dUTPase-like"/>
</dbReference>
<evidence type="ECO:0000313" key="6">
    <source>
        <dbReference type="Proteomes" id="UP000562415"/>
    </source>
</evidence>
<feature type="domain" description="Peptidase A2" evidence="4">
    <location>
        <begin position="143"/>
        <end position="156"/>
    </location>
</feature>
<dbReference type="PROSITE" id="PS50175">
    <property type="entry name" value="ASP_PROT_RETROV"/>
    <property type="match status" value="1"/>
</dbReference>
<dbReference type="CDD" id="cd07557">
    <property type="entry name" value="trimeric_dUTPase"/>
    <property type="match status" value="1"/>
</dbReference>
<dbReference type="InterPro" id="IPR033704">
    <property type="entry name" value="dUTPase_trimeric"/>
</dbReference>
<proteinExistence type="predicted"/>
<comment type="caution">
    <text evidence="5">The sequence shown here is derived from an EMBL/GenBank/DDBJ whole genome shotgun (WGS) entry which is preliminary data.</text>
</comment>
<evidence type="ECO:0000256" key="2">
    <source>
        <dbReference type="ARBA" id="ARBA00022750"/>
    </source>
</evidence>
<dbReference type="Pfam" id="PF00692">
    <property type="entry name" value="dUTPase"/>
    <property type="match status" value="1"/>
</dbReference>
<dbReference type="AlphaFoldDB" id="A0A7K5G1H5"/>